<feature type="domain" description="Cytochrome b5 heme-binding" evidence="1">
    <location>
        <begin position="7"/>
        <end position="79"/>
    </location>
</feature>
<dbReference type="SMART" id="SM01117">
    <property type="entry name" value="Cyt-b5"/>
    <property type="match status" value="1"/>
</dbReference>
<name>A0A7V3YNI5_9BACT</name>
<accession>A0A7V3YNI5</accession>
<dbReference type="InterPro" id="IPR001199">
    <property type="entry name" value="Cyt_B5-like_heme/steroid-bd"/>
</dbReference>
<reference evidence="2" key="1">
    <citation type="journal article" date="2020" name="mSystems">
        <title>Genome- and Community-Level Interaction Insights into Carbon Utilization and Element Cycling Functions of Hydrothermarchaeota in Hydrothermal Sediment.</title>
        <authorList>
            <person name="Zhou Z."/>
            <person name="Liu Y."/>
            <person name="Xu W."/>
            <person name="Pan J."/>
            <person name="Luo Z.H."/>
            <person name="Li M."/>
        </authorList>
    </citation>
    <scope>NUCLEOTIDE SEQUENCE [LARGE SCALE GENOMIC DNA]</scope>
    <source>
        <strain evidence="2">SpSt-716</strain>
    </source>
</reference>
<dbReference type="SUPFAM" id="SSF55856">
    <property type="entry name" value="Cytochrome b5-like heme/steroid binding domain"/>
    <property type="match status" value="1"/>
</dbReference>
<evidence type="ECO:0000313" key="2">
    <source>
        <dbReference type="EMBL" id="HGI75913.1"/>
    </source>
</evidence>
<dbReference type="Pfam" id="PF00173">
    <property type="entry name" value="Cyt-b5"/>
    <property type="match status" value="1"/>
</dbReference>
<sequence length="81" mass="9033">MLPMKRFTGAELRYYDGKEGRPAYVAFGGKVYDVSSSFLWKGGCHQVLHSAGEDLTEALRKAPHGAEFLERFPVVGELVEE</sequence>
<evidence type="ECO:0000259" key="1">
    <source>
        <dbReference type="SMART" id="SM01117"/>
    </source>
</evidence>
<protein>
    <submittedName>
        <fullName evidence="2">Cytochrome B5</fullName>
    </submittedName>
</protein>
<organism evidence="2">
    <name type="scientific">Candidatus Caldatribacterium californiense</name>
    <dbReference type="NCBI Taxonomy" id="1454726"/>
    <lineage>
        <taxon>Bacteria</taxon>
        <taxon>Pseudomonadati</taxon>
        <taxon>Atribacterota</taxon>
        <taxon>Atribacteria</taxon>
        <taxon>Atribacterales</taxon>
        <taxon>Candidatus Caldatribacteriaceae</taxon>
        <taxon>Candidatus Caldatribacterium</taxon>
    </lineage>
</organism>
<dbReference type="InterPro" id="IPR036400">
    <property type="entry name" value="Cyt_B5-like_heme/steroid_sf"/>
</dbReference>
<gene>
    <name evidence="2" type="ORF">ENU96_09610</name>
</gene>
<comment type="caution">
    <text evidence="2">The sequence shown here is derived from an EMBL/GenBank/DDBJ whole genome shotgun (WGS) entry which is preliminary data.</text>
</comment>
<dbReference type="Gene3D" id="3.10.120.10">
    <property type="entry name" value="Cytochrome b5-like heme/steroid binding domain"/>
    <property type="match status" value="1"/>
</dbReference>
<dbReference type="EMBL" id="DTEN01000386">
    <property type="protein sequence ID" value="HGI75913.1"/>
    <property type="molecule type" value="Genomic_DNA"/>
</dbReference>
<dbReference type="AlphaFoldDB" id="A0A7V3YNI5"/>
<proteinExistence type="predicted"/>